<gene>
    <name evidence="5" type="primary">rqcH</name>
    <name evidence="8" type="ORF">A9Q02_01360</name>
</gene>
<evidence type="ECO:0000256" key="1">
    <source>
        <dbReference type="ARBA" id="ARBA00022555"/>
    </source>
</evidence>
<accession>A0A2H3KNV0</accession>
<keyword evidence="9" id="KW-1185">Reference proteome</keyword>
<feature type="compositionally biased region" description="Acidic residues" evidence="6">
    <location>
        <begin position="130"/>
        <end position="148"/>
    </location>
</feature>
<comment type="function">
    <text evidence="5">Key component of the ribosome quality control system (RQC), a ribosome-associated complex that mediates the extraction of incompletely synthesized nascent chains from stalled ribosomes and their subsequent degradation. RqcH recruits Ala-charged tRNA, and with RqcP directs the elongation of stalled nascent chains on 50S ribosomal subunits, leading to non-templated C-terminal alanine extensions (Ala tail). The Ala tail promotes nascent chain degradation. May add between 1 and at least 8 Ala residues. Binds to stalled 50S ribosomal subunits.</text>
</comment>
<evidence type="ECO:0000259" key="7">
    <source>
        <dbReference type="Pfam" id="PF05670"/>
    </source>
</evidence>
<sequence>MYFDALTLAAVAEELRATILHGRVQRVLLTGPLSLGLEVYAHGRRYQVLASAHPQLARVHLVEGRLTRGVQQETPLLLLLRKYVLGGRITAIEQPPLERVLLLSIVKAEEIRNTDSAPASPEPSDRPPDDDADALPDFDDETGEDDELAASPRPRPRRTGKLLTCELIIEPQDRRSNILLVDDNNLILDSIKRVTPRMSSRVVMPRRVYELPPPLDRRDPTLATAAGLAALAETGQADLVRALVAGYRGVSPQLAREVVFRALGRTQARLDEPLPHYLLAARLRELLGEEAAPSLATGPEGPVAYAPYTLTHLNPVAPMPSISAALEQFYASRETVTGHTQRREALVQALGTTRERLARRYDQLATELERARELDQLRWEGEMIFAFLHSLRPGQTSLEVEGQVIQLDPQRSPVEEARERFRQYEKARSAVAGLPERLAEAETQLTALDQLVVLLHLSDTYEEVEQIAREAEEFGFIREHPDPTTSRRRQRPAATRPLHLVSRDGFDLYIGRSARQNEEVTFRIGRSDDLWVHVRTLHGSHVLVRSGGREVPEPTLHEAACLAAYFSQARNEAAVEVDFCRRALVRKIPGGPPGLVTYRAERTLRVAPCPPSLEAS</sequence>
<dbReference type="GO" id="GO:0000049">
    <property type="term" value="F:tRNA binding"/>
    <property type="evidence" value="ECO:0007669"/>
    <property type="project" value="UniProtKB-UniRule"/>
</dbReference>
<dbReference type="PANTHER" id="PTHR15239:SF6">
    <property type="entry name" value="RIBOSOME QUALITY CONTROL COMPLEX SUBUNIT NEMF"/>
    <property type="match status" value="1"/>
</dbReference>
<dbReference type="EMBL" id="LYXE01000063">
    <property type="protein sequence ID" value="PDV99888.1"/>
    <property type="molecule type" value="Genomic_DNA"/>
</dbReference>
<proteinExistence type="inferred from homology"/>
<keyword evidence="3 5" id="KW-0694">RNA-binding</keyword>
<dbReference type="InterPro" id="IPR051608">
    <property type="entry name" value="RQC_Subunit_NEMF"/>
</dbReference>
<dbReference type="RefSeq" id="WP_097651653.1">
    <property type="nucleotide sequence ID" value="NZ_LYXE01000063.1"/>
</dbReference>
<feature type="domain" description="NFACT RNA-binding" evidence="7">
    <location>
        <begin position="501"/>
        <end position="587"/>
    </location>
</feature>
<dbReference type="GO" id="GO:0019843">
    <property type="term" value="F:rRNA binding"/>
    <property type="evidence" value="ECO:0007669"/>
    <property type="project" value="UniProtKB-UniRule"/>
</dbReference>
<name>A0A2H3KNV0_9CHLR</name>
<evidence type="ECO:0000256" key="2">
    <source>
        <dbReference type="ARBA" id="ARBA00022730"/>
    </source>
</evidence>
<keyword evidence="4 5" id="KW-0648">Protein biosynthesis</keyword>
<comment type="subunit">
    <text evidence="5">Associates with stalled 50S ribosomal subunits. Binds to RqcP.</text>
</comment>
<dbReference type="Gene3D" id="2.30.310.10">
    <property type="entry name" value="ibrinogen binding protein from staphylococcus aureus domain"/>
    <property type="match status" value="1"/>
</dbReference>
<keyword evidence="1 5" id="KW-0820">tRNA-binding</keyword>
<evidence type="ECO:0000313" key="8">
    <source>
        <dbReference type="EMBL" id="PDV99888.1"/>
    </source>
</evidence>
<comment type="similarity">
    <text evidence="5">Belongs to the NEMF family.</text>
</comment>
<evidence type="ECO:0000256" key="4">
    <source>
        <dbReference type="ARBA" id="ARBA00022917"/>
    </source>
</evidence>
<evidence type="ECO:0000256" key="3">
    <source>
        <dbReference type="ARBA" id="ARBA00022884"/>
    </source>
</evidence>
<dbReference type="OrthoDB" id="9766163at2"/>
<dbReference type="InterPro" id="IPR008532">
    <property type="entry name" value="NFACT_RNA-bd"/>
</dbReference>
<protein>
    <recommendedName>
        <fullName evidence="5">Rqc2 homolog RqcH</fullName>
        <shortName evidence="5">RqcH</shortName>
    </recommendedName>
</protein>
<organism evidence="8 9">
    <name type="scientific">Candidatus Chloroploca asiatica</name>
    <dbReference type="NCBI Taxonomy" id="1506545"/>
    <lineage>
        <taxon>Bacteria</taxon>
        <taxon>Bacillati</taxon>
        <taxon>Chloroflexota</taxon>
        <taxon>Chloroflexia</taxon>
        <taxon>Chloroflexales</taxon>
        <taxon>Chloroflexineae</taxon>
        <taxon>Oscillochloridaceae</taxon>
        <taxon>Candidatus Chloroploca</taxon>
    </lineage>
</organism>
<dbReference type="InterPro" id="IPR043682">
    <property type="entry name" value="RqcH_bacterial"/>
</dbReference>
<dbReference type="Proteomes" id="UP000220922">
    <property type="component" value="Unassembled WGS sequence"/>
</dbReference>
<dbReference type="GO" id="GO:0043023">
    <property type="term" value="F:ribosomal large subunit binding"/>
    <property type="evidence" value="ECO:0007669"/>
    <property type="project" value="UniProtKB-UniRule"/>
</dbReference>
<evidence type="ECO:0000256" key="5">
    <source>
        <dbReference type="HAMAP-Rule" id="MF_00844"/>
    </source>
</evidence>
<reference evidence="8 9" key="1">
    <citation type="submission" date="2016-05" db="EMBL/GenBank/DDBJ databases">
        <authorList>
            <person name="Lavstsen T."/>
            <person name="Jespersen J.S."/>
        </authorList>
    </citation>
    <scope>NUCLEOTIDE SEQUENCE [LARGE SCALE GENOMIC DNA]</scope>
    <source>
        <strain evidence="8 9">B7-9</strain>
    </source>
</reference>
<dbReference type="Pfam" id="PF05670">
    <property type="entry name" value="NFACT-R_1"/>
    <property type="match status" value="1"/>
</dbReference>
<evidence type="ECO:0000256" key="6">
    <source>
        <dbReference type="SAM" id="MobiDB-lite"/>
    </source>
</evidence>
<comment type="caution">
    <text evidence="8">The sequence shown here is derived from an EMBL/GenBank/DDBJ whole genome shotgun (WGS) entry which is preliminary data.</text>
</comment>
<feature type="region of interest" description="Disordered" evidence="6">
    <location>
        <begin position="113"/>
        <end position="157"/>
    </location>
</feature>
<dbReference type="GO" id="GO:0072344">
    <property type="term" value="P:rescue of stalled ribosome"/>
    <property type="evidence" value="ECO:0007669"/>
    <property type="project" value="UniProtKB-UniRule"/>
</dbReference>
<dbReference type="PANTHER" id="PTHR15239">
    <property type="entry name" value="NUCLEAR EXPORT MEDIATOR FACTOR NEMF"/>
    <property type="match status" value="1"/>
</dbReference>
<keyword evidence="2 5" id="KW-0699">rRNA-binding</keyword>
<dbReference type="AlphaFoldDB" id="A0A2H3KNV0"/>
<evidence type="ECO:0000313" key="9">
    <source>
        <dbReference type="Proteomes" id="UP000220922"/>
    </source>
</evidence>
<dbReference type="Pfam" id="PF05833">
    <property type="entry name" value="NFACT_N"/>
    <property type="match status" value="2"/>
</dbReference>
<dbReference type="GO" id="GO:1990112">
    <property type="term" value="C:RQC complex"/>
    <property type="evidence" value="ECO:0007669"/>
    <property type="project" value="TreeGrafter"/>
</dbReference>
<dbReference type="HAMAP" id="MF_00844_B">
    <property type="entry name" value="RqcH_B"/>
    <property type="match status" value="1"/>
</dbReference>